<evidence type="ECO:0000313" key="3">
    <source>
        <dbReference type="Proteomes" id="UP000320390"/>
    </source>
</evidence>
<dbReference type="InterPro" id="IPR004891">
    <property type="entry name" value="Mercury-R_MerC"/>
</dbReference>
<dbReference type="EMBL" id="CP036434">
    <property type="protein sequence ID" value="QDV04761.1"/>
    <property type="molecule type" value="Genomic_DNA"/>
</dbReference>
<name>A0A518EL41_9BACT</name>
<feature type="transmembrane region" description="Helical" evidence="1">
    <location>
        <begin position="21"/>
        <end position="42"/>
    </location>
</feature>
<evidence type="ECO:0000256" key="1">
    <source>
        <dbReference type="SAM" id="Phobius"/>
    </source>
</evidence>
<feature type="transmembrane region" description="Helical" evidence="1">
    <location>
        <begin position="54"/>
        <end position="71"/>
    </location>
</feature>
<dbReference type="GO" id="GO:0016020">
    <property type="term" value="C:membrane"/>
    <property type="evidence" value="ECO:0007669"/>
    <property type="project" value="InterPro"/>
</dbReference>
<sequence>MKNAPDSSEAACRRHAIADRLGVFAASACAVHCLAAPVVLALAPLAGSIWASRGTHWVFAAVSIPAALTLLRRRLHGRNRRGTMTLALAGSALILLGLAAPGAKWSQGRGVEMPIPSVWASQLETPSSHDCQHECCASVHSEGSDPATLFIPLASLVTMLGGGLLVAAHAMALLAGRRC</sequence>
<organism evidence="2 3">
    <name type="scientific">Saltatorellus ferox</name>
    <dbReference type="NCBI Taxonomy" id="2528018"/>
    <lineage>
        <taxon>Bacteria</taxon>
        <taxon>Pseudomonadati</taxon>
        <taxon>Planctomycetota</taxon>
        <taxon>Planctomycetia</taxon>
        <taxon>Planctomycetia incertae sedis</taxon>
        <taxon>Saltatorellus</taxon>
    </lineage>
</organism>
<feature type="transmembrane region" description="Helical" evidence="1">
    <location>
        <begin position="149"/>
        <end position="175"/>
    </location>
</feature>
<keyword evidence="3" id="KW-1185">Reference proteome</keyword>
<evidence type="ECO:0000313" key="2">
    <source>
        <dbReference type="EMBL" id="QDV04761.1"/>
    </source>
</evidence>
<reference evidence="2 3" key="1">
    <citation type="submission" date="2019-02" db="EMBL/GenBank/DDBJ databases">
        <title>Deep-cultivation of Planctomycetes and their phenomic and genomic characterization uncovers novel biology.</title>
        <authorList>
            <person name="Wiegand S."/>
            <person name="Jogler M."/>
            <person name="Boedeker C."/>
            <person name="Pinto D."/>
            <person name="Vollmers J."/>
            <person name="Rivas-Marin E."/>
            <person name="Kohn T."/>
            <person name="Peeters S.H."/>
            <person name="Heuer A."/>
            <person name="Rast P."/>
            <person name="Oberbeckmann S."/>
            <person name="Bunk B."/>
            <person name="Jeske O."/>
            <person name="Meyerdierks A."/>
            <person name="Storesund J.E."/>
            <person name="Kallscheuer N."/>
            <person name="Luecker S."/>
            <person name="Lage O.M."/>
            <person name="Pohl T."/>
            <person name="Merkel B.J."/>
            <person name="Hornburger P."/>
            <person name="Mueller R.-W."/>
            <person name="Bruemmer F."/>
            <person name="Labrenz M."/>
            <person name="Spormann A.M."/>
            <person name="Op den Camp H."/>
            <person name="Overmann J."/>
            <person name="Amann R."/>
            <person name="Jetten M.S.M."/>
            <person name="Mascher T."/>
            <person name="Medema M.H."/>
            <person name="Devos D.P."/>
            <person name="Kaster A.-K."/>
            <person name="Ovreas L."/>
            <person name="Rohde M."/>
            <person name="Galperin M.Y."/>
            <person name="Jogler C."/>
        </authorList>
    </citation>
    <scope>NUCLEOTIDE SEQUENCE [LARGE SCALE GENOMIC DNA]</scope>
    <source>
        <strain evidence="2 3">Poly30</strain>
    </source>
</reference>
<keyword evidence="1" id="KW-0472">Membrane</keyword>
<protein>
    <submittedName>
        <fullName evidence="2">MerC mercury resistance protein</fullName>
    </submittedName>
</protein>
<dbReference type="GO" id="GO:0015097">
    <property type="term" value="F:mercury ion transmembrane transporter activity"/>
    <property type="evidence" value="ECO:0007669"/>
    <property type="project" value="InterPro"/>
</dbReference>
<dbReference type="Pfam" id="PF03203">
    <property type="entry name" value="MerC"/>
    <property type="match status" value="1"/>
</dbReference>
<dbReference type="RefSeq" id="WP_145194208.1">
    <property type="nucleotide sequence ID" value="NZ_CP036434.1"/>
</dbReference>
<dbReference type="AlphaFoldDB" id="A0A518EL41"/>
<keyword evidence="1" id="KW-1133">Transmembrane helix</keyword>
<dbReference type="Proteomes" id="UP000320390">
    <property type="component" value="Chromosome"/>
</dbReference>
<accession>A0A518EL41</accession>
<keyword evidence="1" id="KW-0812">Transmembrane</keyword>
<gene>
    <name evidence="2" type="ORF">Poly30_02540</name>
</gene>
<feature type="transmembrane region" description="Helical" evidence="1">
    <location>
        <begin position="83"/>
        <end position="103"/>
    </location>
</feature>
<proteinExistence type="predicted"/>